<keyword evidence="2" id="KW-1185">Reference proteome</keyword>
<gene>
    <name evidence="1" type="ORF">HNR11_001390</name>
</gene>
<dbReference type="EMBL" id="JACCFQ010000001">
    <property type="protein sequence ID" value="NYJ16856.1"/>
    <property type="molecule type" value="Genomic_DNA"/>
</dbReference>
<organism evidence="1 2">
    <name type="scientific">Nesterenkonia sandarakina</name>
    <dbReference type="NCBI Taxonomy" id="272918"/>
    <lineage>
        <taxon>Bacteria</taxon>
        <taxon>Bacillati</taxon>
        <taxon>Actinomycetota</taxon>
        <taxon>Actinomycetes</taxon>
        <taxon>Micrococcales</taxon>
        <taxon>Micrococcaceae</taxon>
        <taxon>Nesterenkonia</taxon>
    </lineage>
</organism>
<name>A0A7Z0E867_9MICC</name>
<sequence>MKLAAHSAVLMAETELNQVPPRGLVRASQELSR</sequence>
<protein>
    <submittedName>
        <fullName evidence="1">Uncharacterized protein</fullName>
    </submittedName>
</protein>
<dbReference type="AlphaFoldDB" id="A0A7Z0E867"/>
<proteinExistence type="predicted"/>
<evidence type="ECO:0000313" key="1">
    <source>
        <dbReference type="EMBL" id="NYJ16856.1"/>
    </source>
</evidence>
<accession>A0A7Z0E867</accession>
<evidence type="ECO:0000313" key="2">
    <source>
        <dbReference type="Proteomes" id="UP000560069"/>
    </source>
</evidence>
<comment type="caution">
    <text evidence="1">The sequence shown here is derived from an EMBL/GenBank/DDBJ whole genome shotgun (WGS) entry which is preliminary data.</text>
</comment>
<reference evidence="1 2" key="1">
    <citation type="submission" date="2020-07" db="EMBL/GenBank/DDBJ databases">
        <title>Sequencing the genomes of 1000 actinobacteria strains.</title>
        <authorList>
            <person name="Klenk H.-P."/>
        </authorList>
    </citation>
    <scope>NUCLEOTIDE SEQUENCE [LARGE SCALE GENOMIC DNA]</scope>
    <source>
        <strain evidence="1 2">DSM 15664</strain>
    </source>
</reference>
<dbReference type="Proteomes" id="UP000560069">
    <property type="component" value="Unassembled WGS sequence"/>
</dbReference>